<evidence type="ECO:0000313" key="2">
    <source>
        <dbReference type="EMBL" id="KAH3751788.1"/>
    </source>
</evidence>
<protein>
    <submittedName>
        <fullName evidence="2">Uncharacterized protein</fullName>
    </submittedName>
</protein>
<reference evidence="2" key="2">
    <citation type="submission" date="2020-11" db="EMBL/GenBank/DDBJ databases">
        <authorList>
            <person name="McCartney M.A."/>
            <person name="Auch B."/>
            <person name="Kono T."/>
            <person name="Mallez S."/>
            <person name="Becker A."/>
            <person name="Gohl D.M."/>
            <person name="Silverstein K.A.T."/>
            <person name="Koren S."/>
            <person name="Bechman K.B."/>
            <person name="Herman A."/>
            <person name="Abrahante J.E."/>
            <person name="Garbe J."/>
        </authorList>
    </citation>
    <scope>NUCLEOTIDE SEQUENCE</scope>
    <source>
        <strain evidence="2">Duluth1</strain>
        <tissue evidence="2">Whole animal</tissue>
    </source>
</reference>
<organism evidence="2 3">
    <name type="scientific">Dreissena polymorpha</name>
    <name type="common">Zebra mussel</name>
    <name type="synonym">Mytilus polymorpha</name>
    <dbReference type="NCBI Taxonomy" id="45954"/>
    <lineage>
        <taxon>Eukaryota</taxon>
        <taxon>Metazoa</taxon>
        <taxon>Spiralia</taxon>
        <taxon>Lophotrochozoa</taxon>
        <taxon>Mollusca</taxon>
        <taxon>Bivalvia</taxon>
        <taxon>Autobranchia</taxon>
        <taxon>Heteroconchia</taxon>
        <taxon>Euheterodonta</taxon>
        <taxon>Imparidentia</taxon>
        <taxon>Neoheterodontei</taxon>
        <taxon>Myida</taxon>
        <taxon>Dreissenoidea</taxon>
        <taxon>Dreissenidae</taxon>
        <taxon>Dreissena</taxon>
    </lineage>
</organism>
<comment type="caution">
    <text evidence="2">The sequence shown here is derived from an EMBL/GenBank/DDBJ whole genome shotgun (WGS) entry which is preliminary data.</text>
</comment>
<dbReference type="Proteomes" id="UP000828390">
    <property type="component" value="Unassembled WGS sequence"/>
</dbReference>
<gene>
    <name evidence="2" type="ORF">DPMN_186359</name>
</gene>
<keyword evidence="3" id="KW-1185">Reference proteome</keyword>
<proteinExistence type="predicted"/>
<feature type="compositionally biased region" description="Polar residues" evidence="1">
    <location>
        <begin position="38"/>
        <end position="54"/>
    </location>
</feature>
<accession>A0A9D4DMS5</accession>
<name>A0A9D4DMS5_DREPO</name>
<dbReference type="EMBL" id="JAIWYP010000010">
    <property type="protein sequence ID" value="KAH3751788.1"/>
    <property type="molecule type" value="Genomic_DNA"/>
</dbReference>
<evidence type="ECO:0000313" key="3">
    <source>
        <dbReference type="Proteomes" id="UP000828390"/>
    </source>
</evidence>
<sequence length="84" mass="9050">MVDELIEVLGLNGSFATVNCTLNSMKTISAETPLDVSKNMSPISQPKDSNNNVLDMSYNEDVSGISSSSSVNHICDICEYSTNE</sequence>
<feature type="region of interest" description="Disordered" evidence="1">
    <location>
        <begin position="37"/>
        <end position="56"/>
    </location>
</feature>
<dbReference type="AlphaFoldDB" id="A0A9D4DMS5"/>
<evidence type="ECO:0000256" key="1">
    <source>
        <dbReference type="SAM" id="MobiDB-lite"/>
    </source>
</evidence>
<reference evidence="2" key="1">
    <citation type="journal article" date="2019" name="bioRxiv">
        <title>The Genome of the Zebra Mussel, Dreissena polymorpha: A Resource for Invasive Species Research.</title>
        <authorList>
            <person name="McCartney M.A."/>
            <person name="Auch B."/>
            <person name="Kono T."/>
            <person name="Mallez S."/>
            <person name="Zhang Y."/>
            <person name="Obille A."/>
            <person name="Becker A."/>
            <person name="Abrahante J.E."/>
            <person name="Garbe J."/>
            <person name="Badalamenti J.P."/>
            <person name="Herman A."/>
            <person name="Mangelson H."/>
            <person name="Liachko I."/>
            <person name="Sullivan S."/>
            <person name="Sone E.D."/>
            <person name="Koren S."/>
            <person name="Silverstein K.A.T."/>
            <person name="Beckman K.B."/>
            <person name="Gohl D.M."/>
        </authorList>
    </citation>
    <scope>NUCLEOTIDE SEQUENCE</scope>
    <source>
        <strain evidence="2">Duluth1</strain>
        <tissue evidence="2">Whole animal</tissue>
    </source>
</reference>